<organism evidence="7 8">
    <name type="scientific">Operophtera brumata</name>
    <name type="common">Winter moth</name>
    <name type="synonym">Phalaena brumata</name>
    <dbReference type="NCBI Taxonomy" id="104452"/>
    <lineage>
        <taxon>Eukaryota</taxon>
        <taxon>Metazoa</taxon>
        <taxon>Ecdysozoa</taxon>
        <taxon>Arthropoda</taxon>
        <taxon>Hexapoda</taxon>
        <taxon>Insecta</taxon>
        <taxon>Pterygota</taxon>
        <taxon>Neoptera</taxon>
        <taxon>Endopterygota</taxon>
        <taxon>Lepidoptera</taxon>
        <taxon>Glossata</taxon>
        <taxon>Ditrysia</taxon>
        <taxon>Geometroidea</taxon>
        <taxon>Geometridae</taxon>
        <taxon>Larentiinae</taxon>
        <taxon>Operophtera</taxon>
    </lineage>
</organism>
<feature type="domain" description="C2H2-type" evidence="6">
    <location>
        <begin position="67"/>
        <end position="96"/>
    </location>
</feature>
<dbReference type="GO" id="GO:0000977">
    <property type="term" value="F:RNA polymerase II transcription regulatory region sequence-specific DNA binding"/>
    <property type="evidence" value="ECO:0007669"/>
    <property type="project" value="TreeGrafter"/>
</dbReference>
<evidence type="ECO:0000313" key="7">
    <source>
        <dbReference type="EMBL" id="KOB70870.1"/>
    </source>
</evidence>
<dbReference type="InterPro" id="IPR013087">
    <property type="entry name" value="Znf_C2H2_type"/>
</dbReference>
<dbReference type="PANTHER" id="PTHR24409:SF295">
    <property type="entry name" value="AZ2-RELATED"/>
    <property type="match status" value="1"/>
</dbReference>
<dbReference type="SMART" id="SM00355">
    <property type="entry name" value="ZnF_C2H2"/>
    <property type="match status" value="5"/>
</dbReference>
<dbReference type="PANTHER" id="PTHR24409">
    <property type="entry name" value="ZINC FINGER PROTEIN 142"/>
    <property type="match status" value="1"/>
</dbReference>
<reference evidence="7 8" key="1">
    <citation type="journal article" date="2015" name="Genome Biol. Evol.">
        <title>The genome of winter moth (Operophtera brumata) provides a genomic perspective on sexual dimorphism and phenology.</title>
        <authorList>
            <person name="Derks M.F."/>
            <person name="Smit S."/>
            <person name="Salis L."/>
            <person name="Schijlen E."/>
            <person name="Bossers A."/>
            <person name="Mateman C."/>
            <person name="Pijl A.S."/>
            <person name="de Ridder D."/>
            <person name="Groenen M.A."/>
            <person name="Visser M.E."/>
            <person name="Megens H.J."/>
        </authorList>
    </citation>
    <scope>NUCLEOTIDE SEQUENCE [LARGE SCALE GENOMIC DNA]</scope>
    <source>
        <strain evidence="7">WM2013NL</strain>
        <tissue evidence="7">Head and thorax</tissue>
    </source>
</reference>
<evidence type="ECO:0000256" key="5">
    <source>
        <dbReference type="PROSITE-ProRule" id="PRU00042"/>
    </source>
</evidence>
<dbReference type="PROSITE" id="PS50157">
    <property type="entry name" value="ZINC_FINGER_C2H2_2"/>
    <property type="match status" value="1"/>
</dbReference>
<sequence length="936" mass="105935">MSKIKYFRNFVLCGDLNYRCLLCKVNFLDVTDVDKHLRWEKHKKALNKTTCMPRFRKDSIFKLQSYYYCSFCNRTMQDIEETKQHIESDIHKNQKSHPKAATTRVEVKLIDDVICINNTQISHLQWNGIIDKHCLLCNVVVNNLCSHPYSEHHMTDKHTFQCFTCKKTFSIYKFDDHFMNHSNNNSVEATNTANGNVGLKKEVPIMTDKNENPLKDCTISETNGEYGNVGIKKEVPIVTDKTENPLKDCTISETNGEHGNVGIKREVPIVTDKNENPLKDCTMSKTNGEHPTVLCGTGMEKIRQTEWDIQMLAGLYDDFFNIEMEAKKVSCKECKKDIKICQSEISTHLYAHGIYNSSFSRVYKVISQYIEKNYIQRDFDYGAAKSKAAQYGKVNYIKMNAGGSKGYCTLCDKFIVASIEVFKVHVAGGFHKGHLELKGIEKPQKHERVSYKSVAMVELIKSLLYSADKKNFLINGDFLINEDSFFLMKRIEHGKYYKKTKCFACDETLLPEDEKEHCISWKHKSNLLVAKTDKHTFQCFTCKKTFSIYKFDDHFMNQNNNNSVEATNTANGNVGLKKEVPIVTDKNENPLKDCTISKTNGEHGNAGIKKEVPILTDKNENPLKDCTVSKTNGEHGNAGIKKEVPIVTVKNGNPLKDCTISETNGEHENVGIKKEVPIVTDKDGNPLKDCTISETNGEHGNVGIKKEVPIVTDKNENPLKDCTISETNGEHGNVGIKKEVPIVTDKDGNPLKDCTMSETNGEHPTVLCGTGMAKIQQTEWDIQMLAGLDDDFFNIEMEAKKVSCKECKKDIKICQSEISTHLFTHGIYNSSFSRVYKVISQYIEKNYIQRDFDYGAAKSKAAQYGKVNYIKMNAGGSKGYCTLCDKFIVASIEVFKVHVAGGFHKGHLELKGIEKPQKHERVSYKSVAMVELIKSL</sequence>
<evidence type="ECO:0000259" key="6">
    <source>
        <dbReference type="PROSITE" id="PS50157"/>
    </source>
</evidence>
<dbReference type="PROSITE" id="PS00028">
    <property type="entry name" value="ZINC_FINGER_C2H2_1"/>
    <property type="match status" value="2"/>
</dbReference>
<feature type="non-terminal residue" evidence="7">
    <location>
        <position position="936"/>
    </location>
</feature>
<dbReference type="GO" id="GO:0000981">
    <property type="term" value="F:DNA-binding transcription factor activity, RNA polymerase II-specific"/>
    <property type="evidence" value="ECO:0007669"/>
    <property type="project" value="TreeGrafter"/>
</dbReference>
<evidence type="ECO:0000313" key="8">
    <source>
        <dbReference type="Proteomes" id="UP000037510"/>
    </source>
</evidence>
<keyword evidence="4" id="KW-0862">Zinc</keyword>
<keyword evidence="1" id="KW-0479">Metal-binding</keyword>
<keyword evidence="8" id="KW-1185">Reference proteome</keyword>
<dbReference type="AlphaFoldDB" id="A0A0L7L632"/>
<dbReference type="GO" id="GO:0005634">
    <property type="term" value="C:nucleus"/>
    <property type="evidence" value="ECO:0007669"/>
    <property type="project" value="TreeGrafter"/>
</dbReference>
<accession>A0A0L7L632</accession>
<keyword evidence="3 5" id="KW-0863">Zinc-finger</keyword>
<protein>
    <submittedName>
        <fullName evidence="7">Zinc finger protein 41</fullName>
    </submittedName>
</protein>
<proteinExistence type="predicted"/>
<dbReference type="SMART" id="SM00451">
    <property type="entry name" value="ZnF_U1"/>
    <property type="match status" value="4"/>
</dbReference>
<dbReference type="InterPro" id="IPR003604">
    <property type="entry name" value="Matrin/U1-like-C_Znf_C2H2"/>
</dbReference>
<evidence type="ECO:0000256" key="1">
    <source>
        <dbReference type="ARBA" id="ARBA00022723"/>
    </source>
</evidence>
<comment type="caution">
    <text evidence="7">The sequence shown here is derived from an EMBL/GenBank/DDBJ whole genome shotgun (WGS) entry which is preliminary data.</text>
</comment>
<gene>
    <name evidence="7" type="ORF">OBRU01_14527</name>
</gene>
<evidence type="ECO:0000256" key="4">
    <source>
        <dbReference type="ARBA" id="ARBA00022833"/>
    </source>
</evidence>
<dbReference type="EMBL" id="JTDY01002711">
    <property type="protein sequence ID" value="KOB70870.1"/>
    <property type="molecule type" value="Genomic_DNA"/>
</dbReference>
<name>A0A0L7L632_OPEBR</name>
<evidence type="ECO:0000256" key="3">
    <source>
        <dbReference type="ARBA" id="ARBA00022771"/>
    </source>
</evidence>
<evidence type="ECO:0000256" key="2">
    <source>
        <dbReference type="ARBA" id="ARBA00022737"/>
    </source>
</evidence>
<dbReference type="Proteomes" id="UP000037510">
    <property type="component" value="Unassembled WGS sequence"/>
</dbReference>
<dbReference type="GO" id="GO:0008270">
    <property type="term" value="F:zinc ion binding"/>
    <property type="evidence" value="ECO:0007669"/>
    <property type="project" value="UniProtKB-KW"/>
</dbReference>
<keyword evidence="2" id="KW-0677">Repeat</keyword>